<keyword evidence="3" id="KW-1185">Reference proteome</keyword>
<evidence type="ECO:0000313" key="2">
    <source>
        <dbReference type="EMBL" id="GGD05488.1"/>
    </source>
</evidence>
<reference evidence="3" key="1">
    <citation type="journal article" date="2019" name="Int. J. Syst. Evol. Microbiol.">
        <title>The Global Catalogue of Microorganisms (GCM) 10K type strain sequencing project: providing services to taxonomists for standard genome sequencing and annotation.</title>
        <authorList>
            <consortium name="The Broad Institute Genomics Platform"/>
            <consortium name="The Broad Institute Genome Sequencing Center for Infectious Disease"/>
            <person name="Wu L."/>
            <person name="Ma J."/>
        </authorList>
    </citation>
    <scope>NUCLEOTIDE SEQUENCE [LARGE SCALE GENOMIC DNA]</scope>
    <source>
        <strain evidence="3">CGMCC 1.15942</strain>
    </source>
</reference>
<dbReference type="Pfam" id="PF08708">
    <property type="entry name" value="PriCT_1"/>
    <property type="match status" value="1"/>
</dbReference>
<dbReference type="EMBL" id="BMKI01000024">
    <property type="protein sequence ID" value="GGD05488.1"/>
    <property type="molecule type" value="Genomic_DNA"/>
</dbReference>
<dbReference type="InterPro" id="IPR014820">
    <property type="entry name" value="PriCT_1"/>
</dbReference>
<feature type="domain" description="Primase C-terminal 1" evidence="1">
    <location>
        <begin position="73"/>
        <end position="138"/>
    </location>
</feature>
<gene>
    <name evidence="2" type="ORF">GCM10011573_38650</name>
</gene>
<evidence type="ECO:0000259" key="1">
    <source>
        <dbReference type="Pfam" id="PF08708"/>
    </source>
</evidence>
<sequence length="322" mass="37238">MGCNHFGIARIPRHDNILQYNPEMTYDMQTLIDWSFKYSADNQIDIERPKLFLLPKKSKQKDAAWVDQLLNNTQIEGDKGLLGRNSAIFTMALAYYSSGESLENCYDDMDQFNTNLGNKALKDSEVRRAVESAYSGRYHQAEQEKIDLLIESWGAEKASKAPFSKRKGDSGYRSHPSTWYKFKKDRSERKYSHKHEWKADLLAFLKEKSYTYKPYFVTTKREITEELKIPSRSLDKVLKELQQEGRIFFTVKAGRGGGIRMATRNALIQTILHVKKEVQAAYVESILSVFPWAGNLVNQYFNQPKSREKRYIQLELGGLDTG</sequence>
<organism evidence="2 3">
    <name type="scientific">Enterococcus wangshanyuanii</name>
    <dbReference type="NCBI Taxonomy" id="2005703"/>
    <lineage>
        <taxon>Bacteria</taxon>
        <taxon>Bacillati</taxon>
        <taxon>Bacillota</taxon>
        <taxon>Bacilli</taxon>
        <taxon>Lactobacillales</taxon>
        <taxon>Enterococcaceae</taxon>
        <taxon>Enterococcus</taxon>
    </lineage>
</organism>
<proteinExistence type="predicted"/>
<accession>A0ABQ1PX45</accession>
<dbReference type="Proteomes" id="UP000630615">
    <property type="component" value="Unassembled WGS sequence"/>
</dbReference>
<name>A0ABQ1PX45_9ENTE</name>
<protein>
    <recommendedName>
        <fullName evidence="1">Primase C-terminal 1 domain-containing protein</fullName>
    </recommendedName>
</protein>
<evidence type="ECO:0000313" key="3">
    <source>
        <dbReference type="Proteomes" id="UP000630615"/>
    </source>
</evidence>
<comment type="caution">
    <text evidence="2">The sequence shown here is derived from an EMBL/GenBank/DDBJ whole genome shotgun (WGS) entry which is preliminary data.</text>
</comment>